<name>A0ABS7CP99_9BACT</name>
<protein>
    <submittedName>
        <fullName evidence="1">Uncharacterized protein</fullName>
    </submittedName>
</protein>
<reference evidence="1 2" key="1">
    <citation type="journal article" date="2016" name="Int. J. Syst. Evol. Microbiol.">
        <title>Pontibacter aydingkolensis sp. nov., isolated from soil of a salt lake.</title>
        <authorList>
            <person name="Osman G."/>
            <person name="Zhang T."/>
            <person name="Lou K."/>
            <person name="Gao Y."/>
            <person name="Chang W."/>
            <person name="Lin Q."/>
            <person name="Yang H.M."/>
            <person name="Huo X.D."/>
            <person name="Wang N."/>
        </authorList>
    </citation>
    <scope>NUCLEOTIDE SEQUENCE [LARGE SCALE GENOMIC DNA]</scope>
    <source>
        <strain evidence="1 2">KACC 19255</strain>
    </source>
</reference>
<proteinExistence type="predicted"/>
<evidence type="ECO:0000313" key="2">
    <source>
        <dbReference type="Proteomes" id="UP000813018"/>
    </source>
</evidence>
<comment type="caution">
    <text evidence="1">The sequence shown here is derived from an EMBL/GenBank/DDBJ whole genome shotgun (WGS) entry which is preliminary data.</text>
</comment>
<keyword evidence="2" id="KW-1185">Reference proteome</keyword>
<sequence length="45" mass="5053">MLILTSMHLANGTHSPAATWVEISRLFDKESVLEVELIAEIKKTE</sequence>
<evidence type="ECO:0000313" key="1">
    <source>
        <dbReference type="EMBL" id="MBW7465643.1"/>
    </source>
</evidence>
<dbReference type="EMBL" id="JAHYXK010000001">
    <property type="protein sequence ID" value="MBW7465643.1"/>
    <property type="molecule type" value="Genomic_DNA"/>
</dbReference>
<gene>
    <name evidence="1" type="ORF">K0O23_01070</name>
</gene>
<accession>A0ABS7CP99</accession>
<organism evidence="1 2">
    <name type="scientific">Pontibacter aydingkolensis</name>
    <dbReference type="NCBI Taxonomy" id="1911536"/>
    <lineage>
        <taxon>Bacteria</taxon>
        <taxon>Pseudomonadati</taxon>
        <taxon>Bacteroidota</taxon>
        <taxon>Cytophagia</taxon>
        <taxon>Cytophagales</taxon>
        <taxon>Hymenobacteraceae</taxon>
        <taxon>Pontibacter</taxon>
    </lineage>
</organism>
<dbReference type="Proteomes" id="UP000813018">
    <property type="component" value="Unassembled WGS sequence"/>
</dbReference>